<reference evidence="1 2" key="1">
    <citation type="submission" date="2016-09" db="EMBL/GenBank/DDBJ databases">
        <title>Genomic analysis reveals versatility of anaerobic energy metabolism of Geosporobacter ferrireducens IRF9 of phylum Firmicutes.</title>
        <authorList>
            <person name="Kim S.-J."/>
        </authorList>
    </citation>
    <scope>NUCLEOTIDE SEQUENCE [LARGE SCALE GENOMIC DNA]</scope>
    <source>
        <strain evidence="1 2">IRF9</strain>
    </source>
</reference>
<evidence type="ECO:0000313" key="2">
    <source>
        <dbReference type="Proteomes" id="UP000095743"/>
    </source>
</evidence>
<dbReference type="OrthoDB" id="1952125at2"/>
<dbReference type="KEGG" id="gfe:Gferi_20910"/>
<gene>
    <name evidence="1" type="ORF">Gferi_20910</name>
</gene>
<sequence length="181" mass="20213">MSIHERFIINLQGKNFVTYEGLLDLAHQQELESIAVDLVQLPSQDNAYTAVCKATVKTKDKVFTDFGDASPNSVRSNLTPHIIRMASTRAKARALRDFTNIGMTAIEELDLKDLDDSSLVRESTNPAIEGPAAEDPPTQRQIETIKKLSGTLEIPVNFDNLTKRTAGELISKMLDEKYKRH</sequence>
<organism evidence="1 2">
    <name type="scientific">Geosporobacter ferrireducens</name>
    <dbReference type="NCBI Taxonomy" id="1424294"/>
    <lineage>
        <taxon>Bacteria</taxon>
        <taxon>Bacillati</taxon>
        <taxon>Bacillota</taxon>
        <taxon>Clostridia</taxon>
        <taxon>Peptostreptococcales</taxon>
        <taxon>Thermotaleaceae</taxon>
        <taxon>Geosporobacter</taxon>
    </lineage>
</organism>
<dbReference type="RefSeq" id="WP_069979958.1">
    <property type="nucleotide sequence ID" value="NZ_CP017269.1"/>
</dbReference>
<proteinExistence type="predicted"/>
<protein>
    <submittedName>
        <fullName evidence="1">Uncharacterized protein</fullName>
    </submittedName>
</protein>
<keyword evidence="2" id="KW-1185">Reference proteome</keyword>
<dbReference type="EMBL" id="CP017269">
    <property type="protein sequence ID" value="AOT71776.1"/>
    <property type="molecule type" value="Genomic_DNA"/>
</dbReference>
<dbReference type="AlphaFoldDB" id="A0A1D8GLJ0"/>
<dbReference type="Proteomes" id="UP000095743">
    <property type="component" value="Chromosome"/>
</dbReference>
<accession>A0A1D8GLJ0</accession>
<evidence type="ECO:0000313" key="1">
    <source>
        <dbReference type="EMBL" id="AOT71776.1"/>
    </source>
</evidence>
<name>A0A1D8GLJ0_9FIRM</name>